<feature type="signal peptide" evidence="1">
    <location>
        <begin position="1"/>
        <end position="23"/>
    </location>
</feature>
<sequence>MKLEITRALFLVGALGVASIAAAAWHEPSPSVVSVNGLGYCPLPPNARHKADAVPDRQLLLLMFGLSQGMGPQG</sequence>
<dbReference type="Proteomes" id="UP000509383">
    <property type="component" value="Chromosome"/>
</dbReference>
<dbReference type="KEGG" id="ptw:TUM18999_13710"/>
<dbReference type="Proteomes" id="UP001054892">
    <property type="component" value="Unassembled WGS sequence"/>
</dbReference>
<accession>A0A6J4E0H1</accession>
<name>A0A6J4E0H1_9PSED</name>
<gene>
    <name evidence="2" type="ORF">TUM18999_13710</name>
    <name evidence="3" type="ORF">TUM20286_50870</name>
</gene>
<reference evidence="2 4" key="1">
    <citation type="submission" date="2020-05" db="EMBL/GenBank/DDBJ databases">
        <title>Characterization of novel class B3 metallo-beta-lactamase from novel Pseudomonas species.</title>
        <authorList>
            <person name="Yamada K."/>
            <person name="Aoki K."/>
            <person name="Ishii Y."/>
        </authorList>
    </citation>
    <scope>NUCLEOTIDE SEQUENCE [LARGE SCALE GENOMIC DNA]</scope>
    <source>
        <strain evidence="2 4">TUM18999</strain>
        <strain evidence="3 5">TUM20286</strain>
    </source>
</reference>
<evidence type="ECO:0000313" key="2">
    <source>
        <dbReference type="EMBL" id="BCG23180.1"/>
    </source>
</evidence>
<evidence type="ECO:0008006" key="6">
    <source>
        <dbReference type="Google" id="ProtNLM"/>
    </source>
</evidence>
<evidence type="ECO:0000313" key="5">
    <source>
        <dbReference type="Proteomes" id="UP001054892"/>
    </source>
</evidence>
<proteinExistence type="predicted"/>
<evidence type="ECO:0000256" key="1">
    <source>
        <dbReference type="SAM" id="SignalP"/>
    </source>
</evidence>
<dbReference type="EMBL" id="AP023189">
    <property type="protein sequence ID" value="BCG23180.1"/>
    <property type="molecule type" value="Genomic_DNA"/>
</dbReference>
<organism evidence="2 4">
    <name type="scientific">Pseudomonas tohonis</name>
    <dbReference type="NCBI Taxonomy" id="2725477"/>
    <lineage>
        <taxon>Bacteria</taxon>
        <taxon>Pseudomonadati</taxon>
        <taxon>Pseudomonadota</taxon>
        <taxon>Gammaproteobacteria</taxon>
        <taxon>Pseudomonadales</taxon>
        <taxon>Pseudomonadaceae</taxon>
        <taxon>Pseudomonas</taxon>
    </lineage>
</organism>
<keyword evidence="1" id="KW-0732">Signal</keyword>
<dbReference type="RefSeq" id="WP_111263051.1">
    <property type="nucleotide sequence ID" value="NZ_AP023189.1"/>
</dbReference>
<evidence type="ECO:0000313" key="3">
    <source>
        <dbReference type="EMBL" id="GJN55335.1"/>
    </source>
</evidence>
<evidence type="ECO:0000313" key="4">
    <source>
        <dbReference type="Proteomes" id="UP000509383"/>
    </source>
</evidence>
<dbReference type="EMBL" id="BQKM01000017">
    <property type="protein sequence ID" value="GJN55335.1"/>
    <property type="molecule type" value="Genomic_DNA"/>
</dbReference>
<feature type="chain" id="PRO_5027037634" description="Secreted protein" evidence="1">
    <location>
        <begin position="24"/>
        <end position="74"/>
    </location>
</feature>
<protein>
    <recommendedName>
        <fullName evidence="6">Secreted protein</fullName>
    </recommendedName>
</protein>
<dbReference type="AlphaFoldDB" id="A0A6J4E0H1"/>
<keyword evidence="5" id="KW-1185">Reference proteome</keyword>